<protein>
    <submittedName>
        <fullName evidence="16">G protein-coupled receptor</fullName>
    </submittedName>
</protein>
<evidence type="ECO:0000256" key="11">
    <source>
        <dbReference type="RuleBase" id="RU000688"/>
    </source>
</evidence>
<keyword evidence="4 11" id="KW-0812">Transmembrane</keyword>
<organism evidence="16">
    <name type="scientific">Polyphagotarsonemus latus</name>
    <dbReference type="NCBI Taxonomy" id="1204166"/>
    <lineage>
        <taxon>Eukaryota</taxon>
        <taxon>Metazoa</taxon>
        <taxon>Ecdysozoa</taxon>
        <taxon>Arthropoda</taxon>
        <taxon>Chelicerata</taxon>
        <taxon>Arachnida</taxon>
        <taxon>Acari</taxon>
        <taxon>Acariformes</taxon>
        <taxon>Trombidiformes</taxon>
        <taxon>Prostigmata</taxon>
        <taxon>Eleutherengona</taxon>
        <taxon>Heterostigmata</taxon>
        <taxon>Tarsonemoidea</taxon>
        <taxon>Tarsonemidae</taxon>
        <taxon>Polyphagotarsonemus</taxon>
    </lineage>
</organism>
<evidence type="ECO:0000256" key="1">
    <source>
        <dbReference type="ARBA" id="ARBA00004651"/>
    </source>
</evidence>
<dbReference type="Pfam" id="PF00001">
    <property type="entry name" value="7tm_1"/>
    <property type="match status" value="2"/>
</dbReference>
<evidence type="ECO:0000256" key="10">
    <source>
        <dbReference type="ARBA" id="ARBA00023224"/>
    </source>
</evidence>
<evidence type="ECO:0000256" key="13">
    <source>
        <dbReference type="SAM" id="MobiDB-lite"/>
    </source>
</evidence>
<proteinExistence type="evidence at transcript level"/>
<keyword evidence="7 14" id="KW-0472">Membrane</keyword>
<dbReference type="InterPro" id="IPR000276">
    <property type="entry name" value="GPCR_Rhodpsn"/>
</dbReference>
<accession>A0AAN0LHL3</accession>
<dbReference type="Gene3D" id="1.20.1070.10">
    <property type="entry name" value="Rhodopsin 7-helix transmembrane proteins"/>
    <property type="match status" value="2"/>
</dbReference>
<feature type="transmembrane region" description="Helical" evidence="14">
    <location>
        <begin position="401"/>
        <end position="422"/>
    </location>
</feature>
<feature type="compositionally biased region" description="Low complexity" evidence="13">
    <location>
        <begin position="1089"/>
        <end position="1102"/>
    </location>
</feature>
<feature type="transmembrane region" description="Helical" evidence="14">
    <location>
        <begin position="555"/>
        <end position="581"/>
    </location>
</feature>
<feature type="region of interest" description="Disordered" evidence="13">
    <location>
        <begin position="721"/>
        <end position="778"/>
    </location>
</feature>
<dbReference type="PANTHER" id="PTHR24248">
    <property type="entry name" value="ADRENERGIC RECEPTOR-RELATED G-PROTEIN COUPLED RECEPTOR"/>
    <property type="match status" value="1"/>
</dbReference>
<evidence type="ECO:0000259" key="15">
    <source>
        <dbReference type="PROSITE" id="PS50262"/>
    </source>
</evidence>
<evidence type="ECO:0000256" key="3">
    <source>
        <dbReference type="ARBA" id="ARBA00022475"/>
    </source>
</evidence>
<dbReference type="SUPFAM" id="SSF81321">
    <property type="entry name" value="Family A G protein-coupled receptor-like"/>
    <property type="match status" value="2"/>
</dbReference>
<comment type="subcellular location">
    <subcellularLocation>
        <location evidence="1">Cell membrane</location>
        <topology evidence="1">Multi-pass membrane protein</topology>
    </subcellularLocation>
</comment>
<dbReference type="GO" id="GO:0004989">
    <property type="term" value="F:octopamine receptor activity"/>
    <property type="evidence" value="ECO:0007669"/>
    <property type="project" value="InterPro"/>
</dbReference>
<dbReference type="PRINTS" id="PR00664">
    <property type="entry name" value="OCTOPAMINER"/>
</dbReference>
<evidence type="ECO:0000256" key="4">
    <source>
        <dbReference type="ARBA" id="ARBA00022692"/>
    </source>
</evidence>
<feature type="region of interest" description="Disordered" evidence="13">
    <location>
        <begin position="795"/>
        <end position="833"/>
    </location>
</feature>
<sequence>MNYAAVNSINKPHPGRRRNSSSYSVKIKNKNFKNDLLIKFKHKNCSLFFNLKSYLFIFLLISSFSFSTQNSLKENLLTNQYSKEQNNIYRNLSENNLELKNGLNITINNLFYKKLNDLVKENDHLDNFYFLKNLIFFEKRDKNNSFKSKKLILKNNDLFSNFKDSFSKKLSIKDKKFLKSFIKYINEKPLNQSSKINIQSNEKFLSNTKIDENFKILNNLENYKVLNNKNIFENLTEIQNKIDELNKNSSKLYQKLSFELSQNKKYHKKDNKKFINDYYSNIENILKQKFLKNQRIINFNKLIFEKDKTVSSQNLFQTKNLVRTKKNQANNIFLEEDSKNYKILSIMSNNHSLIKNDTTIIFNESYIISKTDINSTTQLNFFELLQFYIPNITLEKLIICLAQVATMLFTIIGNILVIISIFTYNPLRNVQNMFLVSLAVSDITVAVCVLPLSAAYSLIDKWVFGIHLCKFWLTSDILCCTASILNLCAIAVDRYQAIHDPINYRMKRTLGRVLGTIVFVWVLSAITSIPPLLGWNDWPQEFSPDLPCRLTSQKGFIVFSSSVSFYIPLLIMTTVYIKIFLATKERLRKRAQGTAKMSFKNANKKSIPMNKNYIDEDQDKKLEEKNLRINNSGHNLIQNYLQDDSFNNKIFLITQVTDNKKNKKFDNSSIKGSIKNENKQKFSISEQKTSSSNEDSFVNLEYNCVDKNFISNKKINKEQLIKPNKKKTKSLNRNKIKRQSTPEEDSDSSDSVVEKEFSSSNAHDFSQKNLCKKVQPTSQKSIAKSFKTRFRNSIFSHHIKNPTPTATSSIPKSNSQISFKNNSSALSQMKRSQQNTRFGSFNLLKKYKSRFNKLNNSNFFNNFPSSPNKPKIGIVSATTTPELTFSSKNSSKEDHIAIFKENSTLFNDKVNNENDKNLNFMSKSVNNSFYNKNELKNKIPNKQQTGYLKSSIEAIYIQKSISITDLNLMKIYNEKLLKEKKNSDDKLNLNNFDVEINLKLDSNLQDKIKSSINKEDEIFMKKNNFKSDEALNFSSKQDDFTTSINNYNMDDYNQRCLSPTSMLQLPKRSIFEKNQQINQNELSNSKNQNSCSNDSNLNYNNSLTKQYTNSQRNHSSNSNYYSYTSTTSTSVLTTSQQHGQSCLDNTDLPLSSNSKSFSNKKSGSFKSSQINSSNMLSSSNMIKQAWEQKQRISLSKERKAAQVLGIVMGAFIACWLPFFLMYVIEPFCGEACAVNQFTQMFITWLGYINSTLNPIIYTIFNMDFRKAFKRIFMKCCCGVKFKQQQRLYQHQQLIKLNKRKEHKKNKMLHLHQKMNKKFEQEKTFENKDICKKVLIDEKERKNSINQLIAIDSSGYLRKISLSLDKNKLLDSNFIKNSSSCSKLDKLPEDTILYKKKIIDTICDMYLSISCENINSKLNKNNIDYKNIILKPISLPPFKKNLINKEEFNYLDKKCNFNKDKIVENDENTDSYDLNDLKQMILEKNLKQLENNADFCHFDFNDQIFTYFI</sequence>
<dbReference type="PANTHER" id="PTHR24248:SF174">
    <property type="entry name" value="TYRAMINE_OCTOPAMINE RECEPTOR"/>
    <property type="match status" value="1"/>
</dbReference>
<evidence type="ECO:0000256" key="5">
    <source>
        <dbReference type="ARBA" id="ARBA00022989"/>
    </source>
</evidence>
<keyword evidence="5 14" id="KW-1133">Transmembrane helix</keyword>
<keyword evidence="10 11" id="KW-0807">Transducer</keyword>
<feature type="transmembrane region" description="Helical" evidence="14">
    <location>
        <begin position="1244"/>
        <end position="1264"/>
    </location>
</feature>
<dbReference type="GO" id="GO:0005886">
    <property type="term" value="C:plasma membrane"/>
    <property type="evidence" value="ECO:0007669"/>
    <property type="project" value="UniProtKB-SubCell"/>
</dbReference>
<keyword evidence="9" id="KW-0325">Glycoprotein</keyword>
<keyword evidence="6 11" id="KW-0297">G-protein coupled receptor</keyword>
<evidence type="ECO:0000256" key="8">
    <source>
        <dbReference type="ARBA" id="ARBA00023170"/>
    </source>
</evidence>
<dbReference type="InterPro" id="IPR017452">
    <property type="entry name" value="GPCR_Rhodpsn_7TM"/>
</dbReference>
<dbReference type="PRINTS" id="PR00237">
    <property type="entry name" value="GPCRRHODOPSN"/>
</dbReference>
<feature type="compositionally biased region" description="Polar residues" evidence="13">
    <location>
        <begin position="1"/>
        <end position="10"/>
    </location>
</feature>
<keyword evidence="12" id="KW-0175">Coiled coil</keyword>
<feature type="domain" description="G-protein coupled receptors family 1 profile" evidence="15">
    <location>
        <begin position="413"/>
        <end position="1257"/>
    </location>
</feature>
<feature type="transmembrane region" description="Helical" evidence="14">
    <location>
        <begin position="471"/>
        <end position="492"/>
    </location>
</feature>
<dbReference type="EMBL" id="PP155022">
    <property type="protein sequence ID" value="WRW34096.1"/>
    <property type="molecule type" value="mRNA"/>
</dbReference>
<feature type="compositionally biased region" description="Basic residues" evidence="13">
    <location>
        <begin position="723"/>
        <end position="738"/>
    </location>
</feature>
<feature type="transmembrane region" description="Helical" evidence="14">
    <location>
        <begin position="47"/>
        <end position="66"/>
    </location>
</feature>
<dbReference type="PROSITE" id="PS50262">
    <property type="entry name" value="G_PROTEIN_RECEP_F1_2"/>
    <property type="match status" value="1"/>
</dbReference>
<feature type="transmembrane region" description="Helical" evidence="14">
    <location>
        <begin position="1200"/>
        <end position="1224"/>
    </location>
</feature>
<feature type="coiled-coil region" evidence="12">
    <location>
        <begin position="228"/>
        <end position="255"/>
    </location>
</feature>
<keyword evidence="8 11" id="KW-0675">Receptor</keyword>
<dbReference type="PROSITE" id="PS00237">
    <property type="entry name" value="G_PROTEIN_RECEP_F1_1"/>
    <property type="match status" value="1"/>
</dbReference>
<evidence type="ECO:0000256" key="7">
    <source>
        <dbReference type="ARBA" id="ARBA00023136"/>
    </source>
</evidence>
<evidence type="ECO:0000256" key="12">
    <source>
        <dbReference type="SAM" id="Coils"/>
    </source>
</evidence>
<keyword evidence="3" id="KW-1003">Cell membrane</keyword>
<evidence type="ECO:0000313" key="16">
    <source>
        <dbReference type="EMBL" id="WRW34096.1"/>
    </source>
</evidence>
<feature type="transmembrane region" description="Helical" evidence="14">
    <location>
        <begin position="513"/>
        <end position="535"/>
    </location>
</feature>
<dbReference type="InterPro" id="IPR002002">
    <property type="entry name" value="Octopmn_rcpt"/>
</dbReference>
<feature type="transmembrane region" description="Helical" evidence="14">
    <location>
        <begin position="434"/>
        <end position="459"/>
    </location>
</feature>
<comment type="similarity">
    <text evidence="2 11">Belongs to the G-protein coupled receptor 1 family.</text>
</comment>
<name>A0AAN0LHL3_9ACAR</name>
<reference evidence="16" key="1">
    <citation type="submission" date="2024-01" db="EMBL/GenBank/DDBJ databases">
        <title>Genome insights into chemosensory and detoxification machineries of broad mite, Polyphagotarsonemus latus (Tarsonemidae: Acari).</title>
        <authorList>
            <person name="Muthugoundar M."/>
            <person name="P J A."/>
            <person name="Augustine N."/>
        </authorList>
    </citation>
    <scope>NUCLEOTIDE SEQUENCE</scope>
</reference>
<evidence type="ECO:0000256" key="9">
    <source>
        <dbReference type="ARBA" id="ARBA00023180"/>
    </source>
</evidence>
<feature type="region of interest" description="Disordered" evidence="13">
    <location>
        <begin position="1082"/>
        <end position="1102"/>
    </location>
</feature>
<evidence type="ECO:0000256" key="6">
    <source>
        <dbReference type="ARBA" id="ARBA00023040"/>
    </source>
</evidence>
<evidence type="ECO:0000256" key="2">
    <source>
        <dbReference type="ARBA" id="ARBA00010663"/>
    </source>
</evidence>
<dbReference type="FunFam" id="1.20.1070.10:FF:000248">
    <property type="entry name" value="5-hydroxytryptamine receptor 1A-beta"/>
    <property type="match status" value="1"/>
</dbReference>
<evidence type="ECO:0000256" key="14">
    <source>
        <dbReference type="SAM" id="Phobius"/>
    </source>
</evidence>
<feature type="compositionally biased region" description="Polar residues" evidence="13">
    <location>
        <begin position="761"/>
        <end position="778"/>
    </location>
</feature>
<feature type="region of interest" description="Disordered" evidence="13">
    <location>
        <begin position="1"/>
        <end position="22"/>
    </location>
</feature>
<feature type="compositionally biased region" description="Polar residues" evidence="13">
    <location>
        <begin position="802"/>
        <end position="833"/>
    </location>
</feature>